<evidence type="ECO:0000313" key="1">
    <source>
        <dbReference type="EMBL" id="EWS74906.1"/>
    </source>
</evidence>
<name>W7XIT8_TETTS</name>
<evidence type="ECO:0000313" key="2">
    <source>
        <dbReference type="Proteomes" id="UP000009168"/>
    </source>
</evidence>
<sequence>MINIQQFKINNNFNINHSNKNQLIRTVHLIHNYLKINKQMKIIFNKLTIQNFLCKKQIIQIKQIHLKLIMKKYTLKIKITHLKRIAKGITSTLLMKQMKKIIPNLQNTHKQSLIQINIVINLQKQRIHKVVLLDLREVKK</sequence>
<dbReference type="Proteomes" id="UP000009168">
    <property type="component" value="Unassembled WGS sequence"/>
</dbReference>
<dbReference type="AlphaFoldDB" id="W7XIT8"/>
<dbReference type="EMBL" id="GG662720">
    <property type="protein sequence ID" value="EWS74906.1"/>
    <property type="molecule type" value="Genomic_DNA"/>
</dbReference>
<organism evidence="1 2">
    <name type="scientific">Tetrahymena thermophila (strain SB210)</name>
    <dbReference type="NCBI Taxonomy" id="312017"/>
    <lineage>
        <taxon>Eukaryota</taxon>
        <taxon>Sar</taxon>
        <taxon>Alveolata</taxon>
        <taxon>Ciliophora</taxon>
        <taxon>Intramacronucleata</taxon>
        <taxon>Oligohymenophorea</taxon>
        <taxon>Hymenostomatida</taxon>
        <taxon>Tetrahymenina</taxon>
        <taxon>Tetrahymenidae</taxon>
        <taxon>Tetrahymena</taxon>
    </lineage>
</organism>
<protein>
    <submittedName>
        <fullName evidence="1">Uncharacterized protein</fullName>
    </submittedName>
</protein>
<dbReference type="InParanoid" id="W7XIT8"/>
<dbReference type="KEGG" id="tet:TTHERM_000038989"/>
<accession>W7XIT8</accession>
<gene>
    <name evidence="1" type="ORF">TTHERM_000038989</name>
</gene>
<dbReference type="GeneID" id="24436946"/>
<proteinExistence type="predicted"/>
<dbReference type="RefSeq" id="XP_012652619.1">
    <property type="nucleotide sequence ID" value="XM_012797165.1"/>
</dbReference>
<keyword evidence="2" id="KW-1185">Reference proteome</keyword>
<reference evidence="2" key="1">
    <citation type="journal article" date="2006" name="PLoS Biol.">
        <title>Macronuclear genome sequence of the ciliate Tetrahymena thermophila, a model eukaryote.</title>
        <authorList>
            <person name="Eisen J.A."/>
            <person name="Coyne R.S."/>
            <person name="Wu M."/>
            <person name="Wu D."/>
            <person name="Thiagarajan M."/>
            <person name="Wortman J.R."/>
            <person name="Badger J.H."/>
            <person name="Ren Q."/>
            <person name="Amedeo P."/>
            <person name="Jones K.M."/>
            <person name="Tallon L.J."/>
            <person name="Delcher A.L."/>
            <person name="Salzberg S.L."/>
            <person name="Silva J.C."/>
            <person name="Haas B.J."/>
            <person name="Majoros W.H."/>
            <person name="Farzad M."/>
            <person name="Carlton J.M."/>
            <person name="Smith R.K. Jr."/>
            <person name="Garg J."/>
            <person name="Pearlman R.E."/>
            <person name="Karrer K.M."/>
            <person name="Sun L."/>
            <person name="Manning G."/>
            <person name="Elde N.C."/>
            <person name="Turkewitz A.P."/>
            <person name="Asai D.J."/>
            <person name="Wilkes D.E."/>
            <person name="Wang Y."/>
            <person name="Cai H."/>
            <person name="Collins K."/>
            <person name="Stewart B.A."/>
            <person name="Lee S.R."/>
            <person name="Wilamowska K."/>
            <person name="Weinberg Z."/>
            <person name="Ruzzo W.L."/>
            <person name="Wloga D."/>
            <person name="Gaertig J."/>
            <person name="Frankel J."/>
            <person name="Tsao C.-C."/>
            <person name="Gorovsky M.A."/>
            <person name="Keeling P.J."/>
            <person name="Waller R.F."/>
            <person name="Patron N.J."/>
            <person name="Cherry J.M."/>
            <person name="Stover N.A."/>
            <person name="Krieger C.J."/>
            <person name="del Toro C."/>
            <person name="Ryder H.F."/>
            <person name="Williamson S.C."/>
            <person name="Barbeau R.A."/>
            <person name="Hamilton E.P."/>
            <person name="Orias E."/>
        </authorList>
    </citation>
    <scope>NUCLEOTIDE SEQUENCE [LARGE SCALE GENOMIC DNA]</scope>
    <source>
        <strain evidence="2">SB210</strain>
    </source>
</reference>